<dbReference type="InterPro" id="IPR055469">
    <property type="entry name" value="DUF7041"/>
</dbReference>
<organism evidence="3 4">
    <name type="scientific">Patiria miniata</name>
    <name type="common">Bat star</name>
    <name type="synonym">Asterina miniata</name>
    <dbReference type="NCBI Taxonomy" id="46514"/>
    <lineage>
        <taxon>Eukaryota</taxon>
        <taxon>Metazoa</taxon>
        <taxon>Echinodermata</taxon>
        <taxon>Eleutherozoa</taxon>
        <taxon>Asterozoa</taxon>
        <taxon>Asteroidea</taxon>
        <taxon>Valvatacea</taxon>
        <taxon>Valvatida</taxon>
        <taxon>Asterinidae</taxon>
        <taxon>Patiria</taxon>
    </lineage>
</organism>
<protein>
    <recommendedName>
        <fullName evidence="2">DUF7041 domain-containing protein</fullName>
    </recommendedName>
</protein>
<sequence length="303" mass="33388">MPDPAPADVAAPEGALPPKPVLHPVAAVSLKLPPFWPNDPTLWFAQVEAQFLTRNITTQATRFAYVIASLQPEIAQEVRDLLITPPTTDQYDRLKSELIRRTSLSEQKRLHQLLISEELGDRKPSQLLRRMRQLLGDSSLEDKILKQLFLQRLSTSTQSILASMADSVGIEQLADLADKIVEVSPPSTASAVGIAAPAPYSPPQTQLPQAHPDILVLQDQMASLTRQVQALTTQLQRGQARSRSRGRPKSRTYPADRSPSAPAGRSGDRQCWYYWKFGSKATKCTSPCSRRTPPVSENPQASG</sequence>
<feature type="domain" description="DUF7041" evidence="2">
    <location>
        <begin position="32"/>
        <end position="114"/>
    </location>
</feature>
<dbReference type="Pfam" id="PF23055">
    <property type="entry name" value="DUF7041"/>
    <property type="match status" value="1"/>
</dbReference>
<dbReference type="PANTHER" id="PTHR33327:SF3">
    <property type="entry name" value="RNA-DIRECTED DNA POLYMERASE"/>
    <property type="match status" value="1"/>
</dbReference>
<keyword evidence="4" id="KW-1185">Reference proteome</keyword>
<evidence type="ECO:0000259" key="2">
    <source>
        <dbReference type="Pfam" id="PF23055"/>
    </source>
</evidence>
<dbReference type="RefSeq" id="XP_038045135.1">
    <property type="nucleotide sequence ID" value="XM_038189207.1"/>
</dbReference>
<dbReference type="EnsemblMetazoa" id="XM_038189207.1">
    <property type="protein sequence ID" value="XP_038045135.1"/>
    <property type="gene ID" value="LOC119719710"/>
</dbReference>
<dbReference type="GeneID" id="119719710"/>
<feature type="compositionally biased region" description="Basic residues" evidence="1">
    <location>
        <begin position="240"/>
        <end position="250"/>
    </location>
</feature>
<proteinExistence type="predicted"/>
<feature type="region of interest" description="Disordered" evidence="1">
    <location>
        <begin position="232"/>
        <end position="268"/>
    </location>
</feature>
<dbReference type="AlphaFoldDB" id="A0A913Z351"/>
<evidence type="ECO:0000256" key="1">
    <source>
        <dbReference type="SAM" id="MobiDB-lite"/>
    </source>
</evidence>
<reference evidence="3" key="1">
    <citation type="submission" date="2022-11" db="UniProtKB">
        <authorList>
            <consortium name="EnsemblMetazoa"/>
        </authorList>
    </citation>
    <scope>IDENTIFICATION</scope>
</reference>
<dbReference type="PANTHER" id="PTHR33327">
    <property type="entry name" value="ENDONUCLEASE"/>
    <property type="match status" value="1"/>
</dbReference>
<feature type="region of interest" description="Disordered" evidence="1">
    <location>
        <begin position="282"/>
        <end position="303"/>
    </location>
</feature>
<evidence type="ECO:0000313" key="4">
    <source>
        <dbReference type="Proteomes" id="UP000887568"/>
    </source>
</evidence>
<dbReference type="OrthoDB" id="6260718at2759"/>
<accession>A0A913Z351</accession>
<name>A0A913Z351_PATMI</name>
<evidence type="ECO:0000313" key="3">
    <source>
        <dbReference type="EnsemblMetazoa" id="XP_038045135.1"/>
    </source>
</evidence>
<dbReference type="Proteomes" id="UP000887568">
    <property type="component" value="Unplaced"/>
</dbReference>
<dbReference type="OMA" id="ACEIRYL"/>